<keyword evidence="1" id="KW-0723">Serine/threonine-protein kinase</keyword>
<comment type="caution">
    <text evidence="3">The sequence shown here is derived from an EMBL/GenBank/DDBJ whole genome shotgun (WGS) entry which is preliminary data.</text>
</comment>
<proteinExistence type="predicted"/>
<keyword evidence="4" id="KW-1185">Reference proteome</keyword>
<accession>A0ABT7A3Z9</accession>
<evidence type="ECO:0000256" key="1">
    <source>
        <dbReference type="ARBA" id="ARBA00022527"/>
    </source>
</evidence>
<evidence type="ECO:0000313" key="4">
    <source>
        <dbReference type="Proteomes" id="UP001214441"/>
    </source>
</evidence>
<keyword evidence="3" id="KW-0547">Nucleotide-binding</keyword>
<dbReference type="InterPro" id="IPR003594">
    <property type="entry name" value="HATPase_dom"/>
</dbReference>
<dbReference type="GO" id="GO:0005524">
    <property type="term" value="F:ATP binding"/>
    <property type="evidence" value="ECO:0007669"/>
    <property type="project" value="UniProtKB-KW"/>
</dbReference>
<feature type="domain" description="Histidine kinase/HSP90-like ATPase" evidence="2">
    <location>
        <begin position="12"/>
        <end position="126"/>
    </location>
</feature>
<dbReference type="PANTHER" id="PTHR35526">
    <property type="entry name" value="ANTI-SIGMA-F FACTOR RSBW-RELATED"/>
    <property type="match status" value="1"/>
</dbReference>
<reference evidence="3 4" key="1">
    <citation type="submission" date="2023-05" db="EMBL/GenBank/DDBJ databases">
        <title>Streptantibioticus silvisoli sp. nov., acidotolerant actinomycetes 1 from pine litter.</title>
        <authorList>
            <person name="Swiecimska M."/>
            <person name="Golinska P."/>
            <person name="Sangal V."/>
            <person name="Wachnowicz B."/>
            <person name="Goodfellow M."/>
        </authorList>
    </citation>
    <scope>NUCLEOTIDE SEQUENCE [LARGE SCALE GENOMIC DNA]</scope>
    <source>
        <strain evidence="3 4">DSM 42109</strain>
    </source>
</reference>
<dbReference type="Gene3D" id="3.30.565.10">
    <property type="entry name" value="Histidine kinase-like ATPase, C-terminal domain"/>
    <property type="match status" value="1"/>
</dbReference>
<keyword evidence="1" id="KW-0808">Transferase</keyword>
<evidence type="ECO:0000313" key="3">
    <source>
        <dbReference type="EMBL" id="MDJ1136073.1"/>
    </source>
</evidence>
<dbReference type="Proteomes" id="UP001214441">
    <property type="component" value="Unassembled WGS sequence"/>
</dbReference>
<organism evidence="3 4">
    <name type="scientific">Streptomyces iconiensis</name>
    <dbReference type="NCBI Taxonomy" id="1384038"/>
    <lineage>
        <taxon>Bacteria</taxon>
        <taxon>Bacillati</taxon>
        <taxon>Actinomycetota</taxon>
        <taxon>Actinomycetes</taxon>
        <taxon>Kitasatosporales</taxon>
        <taxon>Streptomycetaceae</taxon>
        <taxon>Streptomyces</taxon>
    </lineage>
</organism>
<evidence type="ECO:0000259" key="2">
    <source>
        <dbReference type="Pfam" id="PF13581"/>
    </source>
</evidence>
<protein>
    <submittedName>
        <fullName evidence="3">ATP-binding protein</fullName>
    </submittedName>
</protein>
<dbReference type="SUPFAM" id="SSF55874">
    <property type="entry name" value="ATPase domain of HSP90 chaperone/DNA topoisomerase II/histidine kinase"/>
    <property type="match status" value="1"/>
</dbReference>
<sequence length="148" mass="15926">MPEKPWEYTLHIPNDPRAVPICRRTLRLVLAAHALPHLSHDAELLGTELVTNAVTHTKGPVALRVRWTGAALRVGAWDAEPTPPMPGPFGVRATGDGAEAGRGLALVRACADDWGWHRLTYAGKYVWCELAGVAPRTGASANRTGPRA</sequence>
<dbReference type="EMBL" id="JANCPR020000036">
    <property type="protein sequence ID" value="MDJ1136073.1"/>
    <property type="molecule type" value="Genomic_DNA"/>
</dbReference>
<dbReference type="InterPro" id="IPR050267">
    <property type="entry name" value="Anti-sigma-factor_SerPK"/>
</dbReference>
<keyword evidence="3" id="KW-0067">ATP-binding</keyword>
<dbReference type="PANTHER" id="PTHR35526:SF3">
    <property type="entry name" value="ANTI-SIGMA-F FACTOR RSBW"/>
    <property type="match status" value="1"/>
</dbReference>
<keyword evidence="1" id="KW-0418">Kinase</keyword>
<name>A0ABT7A3Z9_9ACTN</name>
<dbReference type="CDD" id="cd16936">
    <property type="entry name" value="HATPase_RsbW-like"/>
    <property type="match status" value="1"/>
</dbReference>
<dbReference type="InterPro" id="IPR036890">
    <property type="entry name" value="HATPase_C_sf"/>
</dbReference>
<gene>
    <name evidence="3" type="ORF">NMN56_029815</name>
</gene>
<dbReference type="Pfam" id="PF13581">
    <property type="entry name" value="HATPase_c_2"/>
    <property type="match status" value="1"/>
</dbReference>
<dbReference type="RefSeq" id="WP_274046058.1">
    <property type="nucleotide sequence ID" value="NZ_JANCPR020000036.1"/>
</dbReference>